<dbReference type="Pfam" id="PF24161">
    <property type="entry name" value="CCDC39"/>
    <property type="match status" value="1"/>
</dbReference>
<feature type="coiled-coil region" evidence="5">
    <location>
        <begin position="448"/>
        <end position="508"/>
    </location>
</feature>
<evidence type="ECO:0000313" key="6">
    <source>
        <dbReference type="EMBL" id="NXI43439.1"/>
    </source>
</evidence>
<protein>
    <recommendedName>
        <fullName evidence="2">Coiled-coil domain-containing protein 39</fullName>
    </recommendedName>
</protein>
<accession>A0A7K9T4J3</accession>
<evidence type="ECO:0000256" key="1">
    <source>
        <dbReference type="ARBA" id="ARBA00005805"/>
    </source>
</evidence>
<evidence type="ECO:0000256" key="5">
    <source>
        <dbReference type="SAM" id="Coils"/>
    </source>
</evidence>
<proteinExistence type="inferred from homology"/>
<dbReference type="EMBL" id="VWZX01007345">
    <property type="protein sequence ID" value="NXI43439.1"/>
    <property type="molecule type" value="Genomic_DNA"/>
</dbReference>
<dbReference type="PANTHER" id="PTHR18962:SF0">
    <property type="entry name" value="COILED-COIL DOMAIN-CONTAINING PROTEIN 39"/>
    <property type="match status" value="1"/>
</dbReference>
<dbReference type="OrthoDB" id="10259720at2759"/>
<dbReference type="InterPro" id="IPR033290">
    <property type="entry name" value="CCDC39"/>
</dbReference>
<dbReference type="GO" id="GO:0005930">
    <property type="term" value="C:axoneme"/>
    <property type="evidence" value="ECO:0007669"/>
    <property type="project" value="InterPro"/>
</dbReference>
<evidence type="ECO:0000256" key="4">
    <source>
        <dbReference type="ARBA" id="ARBA00045182"/>
    </source>
</evidence>
<comment type="function">
    <text evidence="4">Required for assembly of dynein regulatory complex (DRC) and inner dynein arm (IDA) complexes, which are responsible for ciliary beat regulation, thereby playing a central role in motility in cilia and flagella. Probably acts together with CCDC40 to form a molecular ruler that determines the 96 nanometer (nm) repeat length and arrangements of components in cilia and flagella. Not required for outer dynein arm complexes assembly.</text>
</comment>
<dbReference type="GO" id="GO:0036159">
    <property type="term" value="P:inner dynein arm assembly"/>
    <property type="evidence" value="ECO:0007669"/>
    <property type="project" value="InterPro"/>
</dbReference>
<reference evidence="6 7" key="1">
    <citation type="submission" date="2019-09" db="EMBL/GenBank/DDBJ databases">
        <title>Bird 10,000 Genomes (B10K) Project - Family phase.</title>
        <authorList>
            <person name="Zhang G."/>
        </authorList>
    </citation>
    <scope>NUCLEOTIDE SEQUENCE [LARGE SCALE GENOMIC DNA]</scope>
    <source>
        <strain evidence="6">B10K-DU-001-62</strain>
        <tissue evidence="6">Muscle</tissue>
    </source>
</reference>
<feature type="coiled-coil region" evidence="5">
    <location>
        <begin position="661"/>
        <end position="688"/>
    </location>
</feature>
<sequence>AAVLDDVRWDYGYILPKASPENEALEDKLQKLQAEAINLQNELANSEERAEAMLAHLKNVTDEFSFSQSLYKARQNEIETEQHFRFLSEREYGHLKNESKQLEDDMVSLRDKKNSQENAINKTTKKLENLKQQMNCDEEVLERWIEELDCKANDAITIQKYIHQDEGKVGALTLQVEKLTIQAKQKRRALDNEFTESTTAQIEHDQTAEYYCRVHQERQEVIKLWESAVQQMQKRDQQIDRCGLLITEIKHEIRNKKIMLEEKKSFMVNEKLNNLEYENKISSADRGATSLQDEYQIQDSLNVQLQDELDALKSAVERTASDLESLRTDVASLKEDIQKKQARLSFLNEKNTSLANKMKLMTKTLSSEDKCLRMEEILKEEEKNVKEKETEINQLKELLLKKTEELKVQKDMENCVLAETEGSRRSLKNLKSQLHRVDVDALNQEEFIYNQDFEIQQLQRQLSQLEGEVNADEDQDLKAEVAELKKTLEERKNAYNILHEQHNKLQSNASLIKKAMEKTGEEISGMKIELNELNLFNERSDQELQNTRATKQELMVEDNLLKVQLKRLQDTLCNTTEKVLTVNKQNLDLEKAIAERAEEIKNQKAMLDSQLRLVDKEQQCQRAECQDCRNKTDQLRCRYEILIDGMMPSEEEEENPHNYYAKKASQEREALQREHDDLDTKLRKAERETPVVEDTMQQIITCVSKHRNFYKEVAETYGEREEKLKLEEEKRAAAEKYRCKQRQNKELQENLQSMENDIDTVLKQEALFQKQKEGKQDLNLELDKGLEEQRIKLERATKQCSRLSREIQSVSDTETEESDTDLHELKDFNKTIDNLLADVLETKPDLTTPFQMHF</sequence>
<comment type="caution">
    <text evidence="6">The sequence shown here is derived from an EMBL/GenBank/DDBJ whole genome shotgun (WGS) entry which is preliminary data.</text>
</comment>
<dbReference type="Proteomes" id="UP000566440">
    <property type="component" value="Unassembled WGS sequence"/>
</dbReference>
<gene>
    <name evidence="6" type="primary">Ccdc39</name>
    <name evidence="6" type="ORF">GALDEA_R06203</name>
</gene>
<feature type="non-terminal residue" evidence="6">
    <location>
        <position position="1"/>
    </location>
</feature>
<feature type="non-terminal residue" evidence="6">
    <location>
        <position position="854"/>
    </location>
</feature>
<dbReference type="GO" id="GO:0060285">
    <property type="term" value="P:cilium-dependent cell motility"/>
    <property type="evidence" value="ECO:0007669"/>
    <property type="project" value="TreeGrafter"/>
</dbReference>
<dbReference type="GO" id="GO:0060287">
    <property type="term" value="P:epithelial cilium movement involved in determination of left/right asymmetry"/>
    <property type="evidence" value="ECO:0007669"/>
    <property type="project" value="TreeGrafter"/>
</dbReference>
<organism evidence="6 7">
    <name type="scientific">Galbula dea</name>
    <dbReference type="NCBI Taxonomy" id="1109041"/>
    <lineage>
        <taxon>Eukaryota</taxon>
        <taxon>Metazoa</taxon>
        <taxon>Chordata</taxon>
        <taxon>Craniata</taxon>
        <taxon>Vertebrata</taxon>
        <taxon>Euteleostomi</taxon>
        <taxon>Archelosauria</taxon>
        <taxon>Archosauria</taxon>
        <taxon>Dinosauria</taxon>
        <taxon>Saurischia</taxon>
        <taxon>Theropoda</taxon>
        <taxon>Coelurosauria</taxon>
        <taxon>Aves</taxon>
        <taxon>Neognathae</taxon>
        <taxon>Neoaves</taxon>
        <taxon>Telluraves</taxon>
        <taxon>Coraciimorphae</taxon>
        <taxon>Piciformes</taxon>
        <taxon>Galbulidae</taxon>
        <taxon>Galbula</taxon>
    </lineage>
</organism>
<feature type="coiled-coil region" evidence="5">
    <location>
        <begin position="723"/>
        <end position="813"/>
    </location>
</feature>
<comment type="similarity">
    <text evidence="1">Belongs to the CCDC39 family.</text>
</comment>
<evidence type="ECO:0000256" key="2">
    <source>
        <dbReference type="ARBA" id="ARBA00016725"/>
    </source>
</evidence>
<keyword evidence="7" id="KW-1185">Reference proteome</keyword>
<evidence type="ECO:0000256" key="3">
    <source>
        <dbReference type="ARBA" id="ARBA00023054"/>
    </source>
</evidence>
<dbReference type="GO" id="GO:0005576">
    <property type="term" value="C:extracellular region"/>
    <property type="evidence" value="ECO:0007669"/>
    <property type="project" value="GOC"/>
</dbReference>
<dbReference type="PANTHER" id="PTHR18962">
    <property type="entry name" value="COILED-COIL DOMAIN-CONTAINING PROTEIN 39"/>
    <property type="match status" value="1"/>
</dbReference>
<dbReference type="AlphaFoldDB" id="A0A7K9T4J3"/>
<feature type="coiled-coil region" evidence="5">
    <location>
        <begin position="302"/>
        <end position="412"/>
    </location>
</feature>
<name>A0A7K9T4J3_9PICI</name>
<feature type="coiled-coil region" evidence="5">
    <location>
        <begin position="92"/>
        <end position="147"/>
    </location>
</feature>
<keyword evidence="3 5" id="KW-0175">Coiled coil</keyword>
<feature type="coiled-coil region" evidence="5">
    <location>
        <begin position="22"/>
        <end position="63"/>
    </location>
</feature>
<evidence type="ECO:0000313" key="7">
    <source>
        <dbReference type="Proteomes" id="UP000566440"/>
    </source>
</evidence>